<protein>
    <recommendedName>
        <fullName evidence="3">PSI domain-containing protein</fullName>
    </recommendedName>
</protein>
<dbReference type="GO" id="GO:0005634">
    <property type="term" value="C:nucleus"/>
    <property type="evidence" value="ECO:0007669"/>
    <property type="project" value="TreeGrafter"/>
</dbReference>
<dbReference type="Proteomes" id="UP000694546">
    <property type="component" value="Chromosome 20"/>
</dbReference>
<dbReference type="GeneTree" id="ENSGT00940000175411"/>
<evidence type="ECO:0008006" key="3">
    <source>
        <dbReference type="Google" id="ProtNLM"/>
    </source>
</evidence>
<accession>A0A8C5FA08</accession>
<sequence length="99" mass="11197">KKKKEGRYPPPFSCLQIRDSKVLLYSHYYVIIPISVPCASKSNTTCEDCLKNVTCLWCMSTKECVDYPVRSILPKPSVCPLNNARWGLCWGAREEGPQG</sequence>
<organism evidence="1 2">
    <name type="scientific">Gadus morhua</name>
    <name type="common">Atlantic cod</name>
    <dbReference type="NCBI Taxonomy" id="8049"/>
    <lineage>
        <taxon>Eukaryota</taxon>
        <taxon>Metazoa</taxon>
        <taxon>Chordata</taxon>
        <taxon>Craniata</taxon>
        <taxon>Vertebrata</taxon>
        <taxon>Euteleostomi</taxon>
        <taxon>Actinopterygii</taxon>
        <taxon>Neopterygii</taxon>
        <taxon>Teleostei</taxon>
        <taxon>Neoteleostei</taxon>
        <taxon>Acanthomorphata</taxon>
        <taxon>Zeiogadaria</taxon>
        <taxon>Gadariae</taxon>
        <taxon>Gadiformes</taxon>
        <taxon>Gadoidei</taxon>
        <taxon>Gadidae</taxon>
        <taxon>Gadus</taxon>
    </lineage>
</organism>
<keyword evidence="2" id="KW-1185">Reference proteome</keyword>
<evidence type="ECO:0000313" key="1">
    <source>
        <dbReference type="Ensembl" id="ENSGMOP00000020734.2"/>
    </source>
</evidence>
<proteinExistence type="predicted"/>
<reference evidence="1" key="2">
    <citation type="submission" date="2025-09" db="UniProtKB">
        <authorList>
            <consortium name="Ensembl"/>
        </authorList>
    </citation>
    <scope>IDENTIFICATION</scope>
</reference>
<evidence type="ECO:0000313" key="2">
    <source>
        <dbReference type="Proteomes" id="UP000694546"/>
    </source>
</evidence>
<dbReference type="AlphaFoldDB" id="A0A8C5FA08"/>
<dbReference type="Ensembl" id="ENSGMOT00000021241.2">
    <property type="protein sequence ID" value="ENSGMOP00000020734.2"/>
    <property type="gene ID" value="ENSGMOG00000019283.2"/>
</dbReference>
<reference evidence="1" key="1">
    <citation type="submission" date="2025-08" db="UniProtKB">
        <authorList>
            <consortium name="Ensembl"/>
        </authorList>
    </citation>
    <scope>IDENTIFICATION</scope>
</reference>
<dbReference type="GO" id="GO:0006606">
    <property type="term" value="P:protein import into nucleus"/>
    <property type="evidence" value="ECO:0007669"/>
    <property type="project" value="TreeGrafter"/>
</dbReference>
<dbReference type="InterPro" id="IPR052304">
    <property type="entry name" value="PTTG1IP"/>
</dbReference>
<dbReference type="PANTHER" id="PTHR15191">
    <property type="entry name" value="PROTEIN CBG20567"/>
    <property type="match status" value="1"/>
</dbReference>
<dbReference type="GO" id="GO:0005737">
    <property type="term" value="C:cytoplasm"/>
    <property type="evidence" value="ECO:0007669"/>
    <property type="project" value="TreeGrafter"/>
</dbReference>
<name>A0A8C5FA08_GADMO</name>
<dbReference type="PANTHER" id="PTHR15191:SF7">
    <property type="entry name" value="PTTG1-INTERACTING PROTEIN B"/>
    <property type="match status" value="1"/>
</dbReference>